<evidence type="ECO:0000313" key="3">
    <source>
        <dbReference type="Proteomes" id="UP000196386"/>
    </source>
</evidence>
<reference evidence="3" key="1">
    <citation type="submission" date="2017-04" db="EMBL/GenBank/DDBJ databases">
        <title>Function of individual gut microbiota members based on whole genome sequencing of pure cultures obtained from chicken caecum.</title>
        <authorList>
            <person name="Medvecky M."/>
            <person name="Cejkova D."/>
            <person name="Polansky O."/>
            <person name="Karasova D."/>
            <person name="Kubasova T."/>
            <person name="Cizek A."/>
            <person name="Rychlik I."/>
        </authorList>
    </citation>
    <scope>NUCLEOTIDE SEQUENCE [LARGE SCALE GENOMIC DNA]</scope>
    <source>
        <strain evidence="3">An175</strain>
    </source>
</reference>
<proteinExistence type="predicted"/>
<sequence>VKIEDDKDISSPEESAGYTNNPQDGEGNSNEKTAEKSETIWDQYDIVYPAPVEGYVIVQRGLVHEVKQGLLKENGEIVLPVEYDFISSDLSEGLLTVQKNTKFGAVNLTGETVIPIEYEYLSKFSEGLAAFKQNGLWGYLNKKNETVINPVYQAAGNFVDGVAAVFPIRKEVWLEDSDAKIMRGADFILWSVNYIDTAGQTLYESNRIMKDAQWKDFADLGSNYRYSEKWRIYDFTGQPIVEQDINGLYGETEQGTYYVWDHVPFWWGEFQDEPIYEVVEWNESIPYKDYTSAELVEFAHIFQ</sequence>
<dbReference type="InterPro" id="IPR032774">
    <property type="entry name" value="WG_beta_rep"/>
</dbReference>
<accession>A0A1Y4M0M1</accession>
<dbReference type="PANTHER" id="PTHR37841:SF1">
    <property type="entry name" value="DUF3298 DOMAIN-CONTAINING PROTEIN"/>
    <property type="match status" value="1"/>
</dbReference>
<dbReference type="PANTHER" id="PTHR37841">
    <property type="entry name" value="GLR2918 PROTEIN"/>
    <property type="match status" value="1"/>
</dbReference>
<dbReference type="Proteomes" id="UP000196386">
    <property type="component" value="Unassembled WGS sequence"/>
</dbReference>
<feature type="compositionally biased region" description="Polar residues" evidence="1">
    <location>
        <begin position="17"/>
        <end position="31"/>
    </location>
</feature>
<dbReference type="EMBL" id="NFKP01000088">
    <property type="protein sequence ID" value="OUP62388.1"/>
    <property type="molecule type" value="Genomic_DNA"/>
</dbReference>
<dbReference type="Pfam" id="PF14903">
    <property type="entry name" value="WG_beta_rep"/>
    <property type="match status" value="2"/>
</dbReference>
<dbReference type="RefSeq" id="WP_140400960.1">
    <property type="nucleotide sequence ID" value="NZ_NFKP01000088.1"/>
</dbReference>
<protein>
    <recommendedName>
        <fullName evidence="4">WG repeat-containing protein</fullName>
    </recommendedName>
</protein>
<dbReference type="AlphaFoldDB" id="A0A1Y4M0M1"/>
<name>A0A1Y4M0M1_9FIRM</name>
<comment type="caution">
    <text evidence="2">The sequence shown here is derived from an EMBL/GenBank/DDBJ whole genome shotgun (WGS) entry which is preliminary data.</text>
</comment>
<feature type="region of interest" description="Disordered" evidence="1">
    <location>
        <begin position="1"/>
        <end position="35"/>
    </location>
</feature>
<evidence type="ECO:0000256" key="1">
    <source>
        <dbReference type="SAM" id="MobiDB-lite"/>
    </source>
</evidence>
<organism evidence="2 3">
    <name type="scientific">Anaerotruncus colihominis</name>
    <dbReference type="NCBI Taxonomy" id="169435"/>
    <lineage>
        <taxon>Bacteria</taxon>
        <taxon>Bacillati</taxon>
        <taxon>Bacillota</taxon>
        <taxon>Clostridia</taxon>
        <taxon>Eubacteriales</taxon>
        <taxon>Oscillospiraceae</taxon>
        <taxon>Anaerotruncus</taxon>
    </lineage>
</organism>
<feature type="compositionally biased region" description="Basic and acidic residues" evidence="1">
    <location>
        <begin position="1"/>
        <end position="10"/>
    </location>
</feature>
<feature type="non-terminal residue" evidence="2">
    <location>
        <position position="1"/>
    </location>
</feature>
<evidence type="ECO:0008006" key="4">
    <source>
        <dbReference type="Google" id="ProtNLM"/>
    </source>
</evidence>
<evidence type="ECO:0000313" key="2">
    <source>
        <dbReference type="EMBL" id="OUP62388.1"/>
    </source>
</evidence>
<gene>
    <name evidence="2" type="ORF">B5F11_20820</name>
</gene>